<dbReference type="PANTHER" id="PTHR12358">
    <property type="entry name" value="SPHINGOSINE KINASE"/>
    <property type="match status" value="1"/>
</dbReference>
<keyword evidence="9" id="KW-0443">Lipid metabolism</keyword>
<dbReference type="InterPro" id="IPR005218">
    <property type="entry name" value="Diacylglycerol/lipid_kinase"/>
</dbReference>
<keyword evidence="15" id="KW-1185">Reference proteome</keyword>
<dbReference type="RefSeq" id="WP_015320088.1">
    <property type="nucleotide sequence ID" value="NC_019974.1"/>
</dbReference>
<evidence type="ECO:0000256" key="1">
    <source>
        <dbReference type="ARBA" id="ARBA00001946"/>
    </source>
</evidence>
<feature type="domain" description="DAGKc" evidence="13">
    <location>
        <begin position="18"/>
        <end position="145"/>
    </location>
</feature>
<evidence type="ECO:0000256" key="7">
    <source>
        <dbReference type="ARBA" id="ARBA00022840"/>
    </source>
</evidence>
<evidence type="ECO:0000256" key="3">
    <source>
        <dbReference type="ARBA" id="ARBA00022679"/>
    </source>
</evidence>
<keyword evidence="7" id="KW-0067">ATP-binding</keyword>
<reference evidence="14 15" key="1">
    <citation type="submission" date="2012-11" db="EMBL/GenBank/DDBJ databases">
        <title>FINISHED of Natronococcus occultus SP4, DSM 3396.</title>
        <authorList>
            <consortium name="DOE Joint Genome Institute"/>
            <person name="Eisen J."/>
            <person name="Huntemann M."/>
            <person name="Wei C.-L."/>
            <person name="Han J."/>
            <person name="Detter J.C."/>
            <person name="Han C."/>
            <person name="Tapia R."/>
            <person name="Chen A."/>
            <person name="Kyrpides N."/>
            <person name="Mavromatis K."/>
            <person name="Markowitz V."/>
            <person name="Szeto E."/>
            <person name="Ivanova N."/>
            <person name="Mikhailova N."/>
            <person name="Ovchinnikova G."/>
            <person name="Pagani I."/>
            <person name="Pati A."/>
            <person name="Goodwin L."/>
            <person name="Nordberg H.P."/>
            <person name="Cantor M.N."/>
            <person name="Hua S.X."/>
            <person name="Woyke T."/>
            <person name="Eisen J."/>
            <person name="Klenk H.-P."/>
            <person name="Klenk H.-P."/>
        </authorList>
    </citation>
    <scope>NUCLEOTIDE SEQUENCE [LARGE SCALE GENOMIC DNA]</scope>
    <source>
        <strain evidence="14 15">SP4</strain>
    </source>
</reference>
<dbReference type="eggNOG" id="arCOG08932">
    <property type="taxonomic scope" value="Archaea"/>
</dbReference>
<evidence type="ECO:0000256" key="8">
    <source>
        <dbReference type="ARBA" id="ARBA00022842"/>
    </source>
</evidence>
<keyword evidence="6" id="KW-0418">Kinase</keyword>
<dbReference type="GO" id="GO:0046872">
    <property type="term" value="F:metal ion binding"/>
    <property type="evidence" value="ECO:0007669"/>
    <property type="project" value="UniProtKB-KW"/>
</dbReference>
<dbReference type="GO" id="GO:0005886">
    <property type="term" value="C:plasma membrane"/>
    <property type="evidence" value="ECO:0007669"/>
    <property type="project" value="TreeGrafter"/>
</dbReference>
<organism evidence="14 15">
    <name type="scientific">Natronococcus occultus SP4</name>
    <dbReference type="NCBI Taxonomy" id="694430"/>
    <lineage>
        <taxon>Archaea</taxon>
        <taxon>Methanobacteriati</taxon>
        <taxon>Methanobacteriota</taxon>
        <taxon>Stenosarchaea group</taxon>
        <taxon>Halobacteria</taxon>
        <taxon>Halobacteriales</taxon>
        <taxon>Natrialbaceae</taxon>
        <taxon>Natronococcus</taxon>
    </lineage>
</organism>
<sequence length="328" mass="34879">MNGDAERVGRTSGPDTAPDAKHVVVCNPASGTEDHVDQVRALARERDFVVRITEQEGDAVRFAREAAADGAELVVASGGDGTINEVVNGVLEADAFAETTLAVVPTGTGNNFASNVGVDSVESAFEAIDTGRRRRIDLGTANGRAFVNSCVGGLTAEASAATTPSEKRRFGVLAYVGRTLETITSFDSLPIRATLDPKPEDCGGSSRRTWTGEAMLVLVGNCRRFGGTGHTQAHVEDGLFEVTIVENASTTDLVGEAALARVFERDERRIVRHRVPSLTLESLRDEPIEYSLDGEMLAAETLSLETTATTLEVVVGDRYRPDPDVSGE</sequence>
<dbReference type="GO" id="GO:0005524">
    <property type="term" value="F:ATP binding"/>
    <property type="evidence" value="ECO:0007669"/>
    <property type="project" value="UniProtKB-KW"/>
</dbReference>
<dbReference type="GeneID" id="14401729"/>
<keyword evidence="2" id="KW-0444">Lipid biosynthesis</keyword>
<dbReference type="GO" id="GO:0008654">
    <property type="term" value="P:phospholipid biosynthetic process"/>
    <property type="evidence" value="ECO:0007669"/>
    <property type="project" value="UniProtKB-KW"/>
</dbReference>
<dbReference type="InterPro" id="IPR016064">
    <property type="entry name" value="NAD/diacylglycerol_kinase_sf"/>
</dbReference>
<evidence type="ECO:0000256" key="9">
    <source>
        <dbReference type="ARBA" id="ARBA00023098"/>
    </source>
</evidence>
<evidence type="ECO:0000313" key="15">
    <source>
        <dbReference type="Proteomes" id="UP000010878"/>
    </source>
</evidence>
<evidence type="ECO:0000256" key="6">
    <source>
        <dbReference type="ARBA" id="ARBA00022777"/>
    </source>
</evidence>
<dbReference type="SMART" id="SM00046">
    <property type="entry name" value="DAGKc"/>
    <property type="match status" value="1"/>
</dbReference>
<proteinExistence type="predicted"/>
<evidence type="ECO:0000256" key="4">
    <source>
        <dbReference type="ARBA" id="ARBA00022723"/>
    </source>
</evidence>
<dbReference type="Pfam" id="PF00781">
    <property type="entry name" value="DAGK_cat"/>
    <property type="match status" value="1"/>
</dbReference>
<dbReference type="InterPro" id="IPR050187">
    <property type="entry name" value="Lipid_Phosphate_FormReg"/>
</dbReference>
<dbReference type="STRING" id="694430.Natoc_0777"/>
<dbReference type="PROSITE" id="PS50146">
    <property type="entry name" value="DAGK"/>
    <property type="match status" value="1"/>
</dbReference>
<keyword evidence="11" id="KW-1208">Phospholipid metabolism</keyword>
<evidence type="ECO:0000256" key="5">
    <source>
        <dbReference type="ARBA" id="ARBA00022741"/>
    </source>
</evidence>
<dbReference type="EMBL" id="CP003929">
    <property type="protein sequence ID" value="AGB36634.1"/>
    <property type="molecule type" value="Genomic_DNA"/>
</dbReference>
<name>L0JWY6_9EURY</name>
<evidence type="ECO:0000256" key="12">
    <source>
        <dbReference type="SAM" id="MobiDB-lite"/>
    </source>
</evidence>
<keyword evidence="3" id="KW-0808">Transferase</keyword>
<gene>
    <name evidence="14" type="ORF">Natoc_0777</name>
</gene>
<dbReference type="Gene3D" id="3.40.50.10330">
    <property type="entry name" value="Probable inorganic polyphosphate/atp-NAD kinase, domain 1"/>
    <property type="match status" value="1"/>
</dbReference>
<dbReference type="InterPro" id="IPR045540">
    <property type="entry name" value="YegS/DAGK_C"/>
</dbReference>
<evidence type="ECO:0000256" key="10">
    <source>
        <dbReference type="ARBA" id="ARBA00023209"/>
    </source>
</evidence>
<keyword evidence="10" id="KW-0594">Phospholipid biosynthesis</keyword>
<evidence type="ECO:0000256" key="11">
    <source>
        <dbReference type="ARBA" id="ARBA00023264"/>
    </source>
</evidence>
<dbReference type="SUPFAM" id="SSF111331">
    <property type="entry name" value="NAD kinase/diacylglycerol kinase-like"/>
    <property type="match status" value="1"/>
</dbReference>
<dbReference type="AlphaFoldDB" id="L0JWY6"/>
<keyword evidence="8" id="KW-0460">Magnesium</keyword>
<evidence type="ECO:0000256" key="2">
    <source>
        <dbReference type="ARBA" id="ARBA00022516"/>
    </source>
</evidence>
<protein>
    <recommendedName>
        <fullName evidence="13">DAGKc domain-containing protein</fullName>
    </recommendedName>
</protein>
<dbReference type="Gene3D" id="2.60.200.40">
    <property type="match status" value="1"/>
</dbReference>
<feature type="region of interest" description="Disordered" evidence="12">
    <location>
        <begin position="1"/>
        <end position="21"/>
    </location>
</feature>
<dbReference type="NCBIfam" id="TIGR00147">
    <property type="entry name" value="YegS/Rv2252/BmrU family lipid kinase"/>
    <property type="match status" value="1"/>
</dbReference>
<dbReference type="KEGG" id="nou:Natoc_0777"/>
<dbReference type="GO" id="GO:0004143">
    <property type="term" value="F:ATP-dependent diacylglycerol kinase activity"/>
    <property type="evidence" value="ECO:0007669"/>
    <property type="project" value="TreeGrafter"/>
</dbReference>
<dbReference type="InterPro" id="IPR017438">
    <property type="entry name" value="ATP-NAD_kinase_N"/>
</dbReference>
<dbReference type="Proteomes" id="UP000010878">
    <property type="component" value="Chromosome"/>
</dbReference>
<dbReference type="InterPro" id="IPR001206">
    <property type="entry name" value="Diacylglycerol_kinase_cat_dom"/>
</dbReference>
<dbReference type="OrthoDB" id="57577at2157"/>
<dbReference type="Pfam" id="PF19279">
    <property type="entry name" value="YegS_C"/>
    <property type="match status" value="1"/>
</dbReference>
<dbReference type="HOGENOM" id="CLU_045532_1_1_2"/>
<keyword evidence="5" id="KW-0547">Nucleotide-binding</keyword>
<evidence type="ECO:0000259" key="13">
    <source>
        <dbReference type="PROSITE" id="PS50146"/>
    </source>
</evidence>
<accession>L0JWY6</accession>
<dbReference type="PANTHER" id="PTHR12358:SF106">
    <property type="entry name" value="LIPID KINASE YEGS"/>
    <property type="match status" value="1"/>
</dbReference>
<evidence type="ECO:0000313" key="14">
    <source>
        <dbReference type="EMBL" id="AGB36634.1"/>
    </source>
</evidence>
<keyword evidence="4" id="KW-0479">Metal-binding</keyword>
<comment type="cofactor">
    <cofactor evidence="1">
        <name>Mg(2+)</name>
        <dbReference type="ChEBI" id="CHEBI:18420"/>
    </cofactor>
</comment>